<feature type="compositionally biased region" description="Basic and acidic residues" evidence="1">
    <location>
        <begin position="740"/>
        <end position="769"/>
    </location>
</feature>
<feature type="region of interest" description="Disordered" evidence="1">
    <location>
        <begin position="1"/>
        <end position="60"/>
    </location>
</feature>
<feature type="compositionally biased region" description="Basic and acidic residues" evidence="1">
    <location>
        <begin position="684"/>
        <end position="700"/>
    </location>
</feature>
<feature type="compositionally biased region" description="Basic and acidic residues" evidence="1">
    <location>
        <begin position="713"/>
        <end position="733"/>
    </location>
</feature>
<feature type="region of interest" description="Disordered" evidence="1">
    <location>
        <begin position="363"/>
        <end position="386"/>
    </location>
</feature>
<gene>
    <name evidence="3" type="ORF">PNK5461_c0020</name>
</gene>
<proteinExistence type="predicted"/>
<accession>A0A5P9W9N1</accession>
<reference evidence="3" key="1">
    <citation type="submission" date="2019-09" db="EMBL/GenBank/DDBJ databases">
        <authorList>
            <person name="Li Z."/>
        </authorList>
    </citation>
    <scope>NUCLEOTIDE SEQUENCE</scope>
    <source>
        <strain evidence="3">PAB546</strain>
        <plasmid evidence="3">unnamed</plasmid>
    </source>
</reference>
<feature type="compositionally biased region" description="Low complexity" evidence="1">
    <location>
        <begin position="8"/>
        <end position="25"/>
    </location>
</feature>
<name>A0A5P9W9N1_PSEAI</name>
<evidence type="ECO:0000313" key="3">
    <source>
        <dbReference type="EMBL" id="QFX78165.1"/>
    </source>
</evidence>
<dbReference type="EMBL" id="MN433456">
    <property type="protein sequence ID" value="QFX78165.1"/>
    <property type="molecule type" value="Genomic_DNA"/>
</dbReference>
<dbReference type="Pfam" id="PF18821">
    <property type="entry name" value="LPD7"/>
    <property type="match status" value="1"/>
</dbReference>
<feature type="compositionally biased region" description="Acidic residues" evidence="1">
    <location>
        <begin position="779"/>
        <end position="791"/>
    </location>
</feature>
<protein>
    <recommendedName>
        <fullName evidence="2">Large polyvalent protein-associated domain-containing protein</fullName>
    </recommendedName>
</protein>
<organism evidence="3">
    <name type="scientific">Pseudomonas aeruginosa</name>
    <dbReference type="NCBI Taxonomy" id="287"/>
    <lineage>
        <taxon>Bacteria</taxon>
        <taxon>Pseudomonadati</taxon>
        <taxon>Pseudomonadota</taxon>
        <taxon>Gammaproteobacteria</taxon>
        <taxon>Pseudomonadales</taxon>
        <taxon>Pseudomonadaceae</taxon>
        <taxon>Pseudomonas</taxon>
    </lineage>
</organism>
<dbReference type="InterPro" id="IPR040677">
    <property type="entry name" value="LPD7"/>
</dbReference>
<sequence length="791" mass="88188">MLALQQRSAELSSGAGAGSTVTASSARRRPPGGRPSRPGRDRKNFEWKPGPGLALRFPSPPPYVNPLRSASIKALEQRASRLFGSAGVEAAPLPMAVRRAGGKRTWRAEGKAASTVAGYFLRRHEENQIGPAQRRALWRVDQQFHETRRALFADERFSRQEKQQLLAVLAFERMKARQRIEESTLAQPPEEDRSMGSKEIRALLSANDDAPENSISGGRSSAPARERMQRLMERMKQDVSTEKQRERARELSAADLYTKRARFSQNVHYLDKQSDKTLFVDTGKAITLRREAMSESAVKVALDLAKERFGSTLTIKGSEEFKRLVVETVAKNGLDLHFTDKGMNQLLSERRAEIEAEREGATITAADLDQPEPVGPEQTSASAEAEVDDPSVIKGVLLDHGDAPYKHDPKQNMSYYVRLMTAAGEKMYWGVGLKDAMEAQDFRLGQAIRLKDMGTVPVLVRTRDERTGLELEREVQRRGWAAEPVVRSAPEVAAEAGQVEREPGQVVTPEAAHAVDAEEGSAILAREARWERNSGLSMAEVGTAPAMLGMRAEEHAVQVLFGEDGSEAGRERVASLMEHEAYRATFQQVVRDRTERLNPVLREELLVSPGYALARSLIEQAEQRYGAVPDAVQEAQKAQLEDQERQRQETDWIDVDAAIAAIEAQDRAFEAQMASEAPSPTPVTRDEERQSALTPKERAAEQQASPEVLPDLQAKHDKNIARRANEREFKQWSKEQLAADPERFEQLSSKEKRAEFREWKAGETERDQDLSASAPVEVEVLEIEETGPEPD</sequence>
<dbReference type="AlphaFoldDB" id="A0A5P9W9N1"/>
<keyword evidence="3" id="KW-0614">Plasmid</keyword>
<feature type="region of interest" description="Disordered" evidence="1">
    <location>
        <begin position="670"/>
        <end position="791"/>
    </location>
</feature>
<feature type="region of interest" description="Disordered" evidence="1">
    <location>
        <begin position="205"/>
        <end position="225"/>
    </location>
</feature>
<evidence type="ECO:0000256" key="1">
    <source>
        <dbReference type="SAM" id="MobiDB-lite"/>
    </source>
</evidence>
<feature type="domain" description="Large polyvalent protein-associated" evidence="2">
    <location>
        <begin position="262"/>
        <end position="350"/>
    </location>
</feature>
<geneLocation type="plasmid" evidence="3">
    <name>unnamed</name>
</geneLocation>
<evidence type="ECO:0000259" key="2">
    <source>
        <dbReference type="Pfam" id="PF18821"/>
    </source>
</evidence>